<organism evidence="1 2">
    <name type="scientific">Micromonospora matsumotoense</name>
    <dbReference type="NCBI Taxonomy" id="121616"/>
    <lineage>
        <taxon>Bacteria</taxon>
        <taxon>Bacillati</taxon>
        <taxon>Actinomycetota</taxon>
        <taxon>Actinomycetes</taxon>
        <taxon>Micromonosporales</taxon>
        <taxon>Micromonosporaceae</taxon>
        <taxon>Micromonospora</taxon>
    </lineage>
</organism>
<keyword evidence="2" id="KW-1185">Reference proteome</keyword>
<protein>
    <submittedName>
        <fullName evidence="1">Uncharacterized protein</fullName>
    </submittedName>
</protein>
<dbReference type="EMBL" id="FMCU01000015">
    <property type="protein sequence ID" value="SCF41846.1"/>
    <property type="molecule type" value="Genomic_DNA"/>
</dbReference>
<name>A0A1C5A9P1_9ACTN</name>
<reference evidence="2" key="1">
    <citation type="submission" date="2016-06" db="EMBL/GenBank/DDBJ databases">
        <authorList>
            <person name="Varghese N."/>
            <person name="Submissions Spin"/>
        </authorList>
    </citation>
    <scope>NUCLEOTIDE SEQUENCE [LARGE SCALE GENOMIC DNA]</scope>
    <source>
        <strain evidence="2">DSM 44100</strain>
    </source>
</reference>
<gene>
    <name evidence="1" type="ORF">GA0070216_1151</name>
</gene>
<proteinExistence type="predicted"/>
<dbReference type="AlphaFoldDB" id="A0A1C5A9P1"/>
<evidence type="ECO:0000313" key="2">
    <source>
        <dbReference type="Proteomes" id="UP000198797"/>
    </source>
</evidence>
<accession>A0A1C5A9P1</accession>
<feature type="non-terminal residue" evidence="1">
    <location>
        <position position="177"/>
    </location>
</feature>
<dbReference type="Proteomes" id="UP000198797">
    <property type="component" value="Unassembled WGS sequence"/>
</dbReference>
<evidence type="ECO:0000313" key="1">
    <source>
        <dbReference type="EMBL" id="SCF41846.1"/>
    </source>
</evidence>
<sequence>MGEFGEVVRSTPQDRLVFVAERPEEIKAQVGTVVDPPDGYQGESWEWDVVYSAVAWEELLGRVESLPDQGSWEASTYWAAGPVLSVAMTRYGGFVELASSIGDAEAADSRRLLAAVREVAEVSAPVAVAFAEQWNPMVTPLEQALSRYAVGVEEAGVVLRNYGWLTILSDEMADRVG</sequence>